<organism evidence="1 2">
    <name type="scientific">Caerostris darwini</name>
    <dbReference type="NCBI Taxonomy" id="1538125"/>
    <lineage>
        <taxon>Eukaryota</taxon>
        <taxon>Metazoa</taxon>
        <taxon>Ecdysozoa</taxon>
        <taxon>Arthropoda</taxon>
        <taxon>Chelicerata</taxon>
        <taxon>Arachnida</taxon>
        <taxon>Araneae</taxon>
        <taxon>Araneomorphae</taxon>
        <taxon>Entelegynae</taxon>
        <taxon>Araneoidea</taxon>
        <taxon>Araneidae</taxon>
        <taxon>Caerostris</taxon>
    </lineage>
</organism>
<accession>A0AAV4MM60</accession>
<reference evidence="1 2" key="1">
    <citation type="submission" date="2021-06" db="EMBL/GenBank/DDBJ databases">
        <title>Caerostris darwini draft genome.</title>
        <authorList>
            <person name="Kono N."/>
            <person name="Arakawa K."/>
        </authorList>
    </citation>
    <scope>NUCLEOTIDE SEQUENCE [LARGE SCALE GENOMIC DNA]</scope>
</reference>
<comment type="caution">
    <text evidence="1">The sequence shown here is derived from an EMBL/GenBank/DDBJ whole genome shotgun (WGS) entry which is preliminary data.</text>
</comment>
<gene>
    <name evidence="1" type="ORF">CDAR_8221</name>
</gene>
<dbReference type="Proteomes" id="UP001054837">
    <property type="component" value="Unassembled WGS sequence"/>
</dbReference>
<dbReference type="AlphaFoldDB" id="A0AAV4MM60"/>
<proteinExistence type="predicted"/>
<evidence type="ECO:0000313" key="2">
    <source>
        <dbReference type="Proteomes" id="UP001054837"/>
    </source>
</evidence>
<evidence type="ECO:0000313" key="1">
    <source>
        <dbReference type="EMBL" id="GIX73101.1"/>
    </source>
</evidence>
<keyword evidence="2" id="KW-1185">Reference proteome</keyword>
<sequence>MPESVTACICRTPLEVSLAGGRVINHGGFRFICSPFQLAVGYSLRENREHRAIHGWVRLKAPESGNRCKSLRDNFHSLMAEME</sequence>
<protein>
    <submittedName>
        <fullName evidence="1">Uncharacterized protein</fullName>
    </submittedName>
</protein>
<dbReference type="EMBL" id="BPLQ01000578">
    <property type="protein sequence ID" value="GIX73101.1"/>
    <property type="molecule type" value="Genomic_DNA"/>
</dbReference>
<name>A0AAV4MM60_9ARAC</name>